<dbReference type="OrthoDB" id="10402814at2759"/>
<accession>A0A2J6SCE4</accession>
<evidence type="ECO:0000313" key="3">
    <source>
        <dbReference type="Proteomes" id="UP000235786"/>
    </source>
</evidence>
<organism evidence="2 3">
    <name type="scientific">Hyaloscypha variabilis (strain UAMH 11265 / GT02V1 / F)</name>
    <name type="common">Meliniomyces variabilis</name>
    <dbReference type="NCBI Taxonomy" id="1149755"/>
    <lineage>
        <taxon>Eukaryota</taxon>
        <taxon>Fungi</taxon>
        <taxon>Dikarya</taxon>
        <taxon>Ascomycota</taxon>
        <taxon>Pezizomycotina</taxon>
        <taxon>Leotiomycetes</taxon>
        <taxon>Helotiales</taxon>
        <taxon>Hyaloscyphaceae</taxon>
        <taxon>Hyaloscypha</taxon>
        <taxon>Hyaloscypha variabilis</taxon>
    </lineage>
</organism>
<evidence type="ECO:0000256" key="1">
    <source>
        <dbReference type="SAM" id="MobiDB-lite"/>
    </source>
</evidence>
<sequence length="154" mass="16799">MEAFGGGPNPFFSPPVSIKTEDETEAERNINVVVQQDTSDSELSSAQSMESIDFDESFGSSATQAPNHDTQSTAGQLNSSPLMEESDSPQSSPFKLESASPSPDKGSPRPRKPLSRIRKECKHCGTVASLSWRNGPVPDRNRCMNPSCRLLRDR</sequence>
<keyword evidence="3" id="KW-1185">Reference proteome</keyword>
<dbReference type="EMBL" id="KZ613937">
    <property type="protein sequence ID" value="PMD48439.1"/>
    <property type="molecule type" value="Genomic_DNA"/>
</dbReference>
<protein>
    <recommendedName>
        <fullName evidence="4">GATA-type domain-containing protein</fullName>
    </recommendedName>
</protein>
<name>A0A2J6SCE4_HYAVF</name>
<evidence type="ECO:0000313" key="2">
    <source>
        <dbReference type="EMBL" id="PMD48439.1"/>
    </source>
</evidence>
<feature type="region of interest" description="Disordered" evidence="1">
    <location>
        <begin position="1"/>
        <end position="117"/>
    </location>
</feature>
<feature type="compositionally biased region" description="Polar residues" evidence="1">
    <location>
        <begin position="58"/>
        <end position="81"/>
    </location>
</feature>
<reference evidence="2 3" key="1">
    <citation type="submission" date="2016-04" db="EMBL/GenBank/DDBJ databases">
        <title>A degradative enzymes factory behind the ericoid mycorrhizal symbiosis.</title>
        <authorList>
            <consortium name="DOE Joint Genome Institute"/>
            <person name="Martino E."/>
            <person name="Morin E."/>
            <person name="Grelet G."/>
            <person name="Kuo A."/>
            <person name="Kohler A."/>
            <person name="Daghino S."/>
            <person name="Barry K."/>
            <person name="Choi C."/>
            <person name="Cichocki N."/>
            <person name="Clum A."/>
            <person name="Copeland A."/>
            <person name="Hainaut M."/>
            <person name="Haridas S."/>
            <person name="Labutti K."/>
            <person name="Lindquist E."/>
            <person name="Lipzen A."/>
            <person name="Khouja H.-R."/>
            <person name="Murat C."/>
            <person name="Ohm R."/>
            <person name="Olson A."/>
            <person name="Spatafora J."/>
            <person name="Veneault-Fourrey C."/>
            <person name="Henrissat B."/>
            <person name="Grigoriev I."/>
            <person name="Martin F."/>
            <person name="Perotto S."/>
        </authorList>
    </citation>
    <scope>NUCLEOTIDE SEQUENCE [LARGE SCALE GENOMIC DNA]</scope>
    <source>
        <strain evidence="2 3">F</strain>
    </source>
</reference>
<evidence type="ECO:0008006" key="4">
    <source>
        <dbReference type="Google" id="ProtNLM"/>
    </source>
</evidence>
<feature type="compositionally biased region" description="Polar residues" evidence="1">
    <location>
        <begin position="32"/>
        <end position="50"/>
    </location>
</feature>
<gene>
    <name evidence="2" type="ORF">L207DRAFT_505471</name>
</gene>
<dbReference type="Proteomes" id="UP000235786">
    <property type="component" value="Unassembled WGS sequence"/>
</dbReference>
<proteinExistence type="predicted"/>
<dbReference type="AlphaFoldDB" id="A0A2J6SCE4"/>
<feature type="compositionally biased region" description="Basic residues" evidence="1">
    <location>
        <begin position="108"/>
        <end position="117"/>
    </location>
</feature>